<organism evidence="2 3">
    <name type="scientific">Photobacterium aphoticum</name>
    <dbReference type="NCBI Taxonomy" id="754436"/>
    <lineage>
        <taxon>Bacteria</taxon>
        <taxon>Pseudomonadati</taxon>
        <taxon>Pseudomonadota</taxon>
        <taxon>Gammaproteobacteria</taxon>
        <taxon>Vibrionales</taxon>
        <taxon>Vibrionaceae</taxon>
        <taxon>Photobacterium</taxon>
    </lineage>
</organism>
<dbReference type="InterPro" id="IPR050312">
    <property type="entry name" value="IolE/XylAMocC-like"/>
</dbReference>
<feature type="domain" description="Xylose isomerase-like TIM barrel" evidence="1">
    <location>
        <begin position="30"/>
        <end position="218"/>
    </location>
</feature>
<accession>A0A090QNU4</accession>
<dbReference type="AlphaFoldDB" id="A0A090QNU4"/>
<proteinExistence type="predicted"/>
<dbReference type="InterPro" id="IPR036237">
    <property type="entry name" value="Xyl_isomerase-like_sf"/>
</dbReference>
<evidence type="ECO:0000259" key="1">
    <source>
        <dbReference type="Pfam" id="PF01261"/>
    </source>
</evidence>
<dbReference type="Pfam" id="PF01261">
    <property type="entry name" value="AP_endonuc_2"/>
    <property type="match status" value="1"/>
</dbReference>
<dbReference type="STRING" id="754436.JCM19237_1248"/>
<dbReference type="EMBL" id="BBMN01000004">
    <property type="protein sequence ID" value="GAL04576.1"/>
    <property type="molecule type" value="Genomic_DNA"/>
</dbReference>
<dbReference type="PANTHER" id="PTHR12110">
    <property type="entry name" value="HYDROXYPYRUVATE ISOMERASE"/>
    <property type="match status" value="1"/>
</dbReference>
<reference evidence="2 3" key="1">
    <citation type="journal article" date="2014" name="Genome Announc.">
        <title>Draft Genome Sequences of Two Vibrionaceae Species, Vibrio ponticus C121 and Photobacterium aphoticum C119, Isolated as Coral Reef Microbiota.</title>
        <authorList>
            <person name="Al-saari N."/>
            <person name="Meirelles P.M."/>
            <person name="Mino S."/>
            <person name="Suda W."/>
            <person name="Oshima K."/>
            <person name="Hattori M."/>
            <person name="Ohkuma M."/>
            <person name="Thompson F.L."/>
            <person name="Gomez-Gil B."/>
            <person name="Sawabe T."/>
            <person name="Sawabe T."/>
        </authorList>
    </citation>
    <scope>NUCLEOTIDE SEQUENCE [LARGE SCALE GENOMIC DNA]</scope>
    <source>
        <strain evidence="2 3">JCM 19237</strain>
    </source>
</reference>
<dbReference type="InterPro" id="IPR013022">
    <property type="entry name" value="Xyl_isomerase-like_TIM-brl"/>
</dbReference>
<gene>
    <name evidence="2" type="ORF">JCM19237_1248</name>
</gene>
<dbReference type="Gene3D" id="3.20.20.150">
    <property type="entry name" value="Divalent-metal-dependent TIM barrel enzymes"/>
    <property type="match status" value="1"/>
</dbReference>
<dbReference type="GO" id="GO:0050114">
    <property type="term" value="F:myo-inosose-2 dehydratase activity"/>
    <property type="evidence" value="ECO:0007669"/>
    <property type="project" value="UniProtKB-EC"/>
</dbReference>
<dbReference type="SUPFAM" id="SSF51658">
    <property type="entry name" value="Xylose isomerase-like"/>
    <property type="match status" value="1"/>
</dbReference>
<sequence length="260" mass="29192">MSYKIAGAPCCWGVESADNEFNPHWYTVLRETQEAGFKGLELGPYGFLPLDSDIITPKLHALDLQICAGTIYDPLSVPEMREAVLAKTRKLCGILQQLDTKLLVVIDAVCEARNPYAGLPEEAPRLSDERWVFMMDTIRQIAAIAKQHGVRAVVHPHAGGYIEFKDETDRMLTDLSHEEVGLCLDTGHLYYACQDPAQSLIEYKDRLDYVHFKDVQADVYKQVVNERIGFFAGCARSVMCRLVKGYRLQSRLHGIAGNSL</sequence>
<dbReference type="PANTHER" id="PTHR12110:SF41">
    <property type="entry name" value="INOSOSE DEHYDRATASE"/>
    <property type="match status" value="1"/>
</dbReference>
<evidence type="ECO:0000313" key="2">
    <source>
        <dbReference type="EMBL" id="GAL04576.1"/>
    </source>
</evidence>
<dbReference type="eggNOG" id="COG1082">
    <property type="taxonomic scope" value="Bacteria"/>
</dbReference>
<comment type="caution">
    <text evidence="2">The sequence shown here is derived from an EMBL/GenBank/DDBJ whole genome shotgun (WGS) entry which is preliminary data.</text>
</comment>
<name>A0A090QNU4_9GAMM</name>
<keyword evidence="2" id="KW-0456">Lyase</keyword>
<dbReference type="EC" id="4.2.1.44" evidence="2"/>
<dbReference type="Proteomes" id="UP000029227">
    <property type="component" value="Unassembled WGS sequence"/>
</dbReference>
<evidence type="ECO:0000313" key="3">
    <source>
        <dbReference type="Proteomes" id="UP000029227"/>
    </source>
</evidence>
<protein>
    <submittedName>
        <fullName evidence="2">Inosose dehydratase</fullName>
        <ecNumber evidence="2">4.2.1.44</ecNumber>
    </submittedName>
</protein>